<evidence type="ECO:0000313" key="7">
    <source>
        <dbReference type="EMBL" id="CAL1547600.1"/>
    </source>
</evidence>
<feature type="transmembrane region" description="Helical" evidence="5">
    <location>
        <begin position="467"/>
        <end position="487"/>
    </location>
</feature>
<dbReference type="Pfam" id="PF07690">
    <property type="entry name" value="MFS_1"/>
    <property type="match status" value="1"/>
</dbReference>
<protein>
    <recommendedName>
        <fullName evidence="6">Major facilitator superfamily (MFS) profile domain-containing protein</fullName>
    </recommendedName>
</protein>
<dbReference type="PROSITE" id="PS50850">
    <property type="entry name" value="MFS"/>
    <property type="match status" value="1"/>
</dbReference>
<feature type="domain" description="Major facilitator superfamily (MFS) profile" evidence="6">
    <location>
        <begin position="30"/>
        <end position="588"/>
    </location>
</feature>
<organism evidence="7 8">
    <name type="scientific">Lymnaea stagnalis</name>
    <name type="common">Great pond snail</name>
    <name type="synonym">Helix stagnalis</name>
    <dbReference type="NCBI Taxonomy" id="6523"/>
    <lineage>
        <taxon>Eukaryota</taxon>
        <taxon>Metazoa</taxon>
        <taxon>Spiralia</taxon>
        <taxon>Lophotrochozoa</taxon>
        <taxon>Mollusca</taxon>
        <taxon>Gastropoda</taxon>
        <taxon>Heterobranchia</taxon>
        <taxon>Euthyneura</taxon>
        <taxon>Panpulmonata</taxon>
        <taxon>Hygrophila</taxon>
        <taxon>Lymnaeoidea</taxon>
        <taxon>Lymnaeidae</taxon>
        <taxon>Lymnaea</taxon>
    </lineage>
</organism>
<proteinExistence type="predicted"/>
<gene>
    <name evidence="7" type="ORF">GSLYS_00020917001</name>
</gene>
<evidence type="ECO:0000256" key="1">
    <source>
        <dbReference type="ARBA" id="ARBA00004141"/>
    </source>
</evidence>
<evidence type="ECO:0000256" key="4">
    <source>
        <dbReference type="ARBA" id="ARBA00023136"/>
    </source>
</evidence>
<dbReference type="InterPro" id="IPR020846">
    <property type="entry name" value="MFS_dom"/>
</dbReference>
<dbReference type="InterPro" id="IPR011701">
    <property type="entry name" value="MFS"/>
</dbReference>
<comment type="subcellular location">
    <subcellularLocation>
        <location evidence="1">Membrane</location>
        <topology evidence="1">Multi-pass membrane protein</topology>
    </subcellularLocation>
</comment>
<feature type="transmembrane region" description="Helical" evidence="5">
    <location>
        <begin position="499"/>
        <end position="523"/>
    </location>
</feature>
<dbReference type="GO" id="GO:0022857">
    <property type="term" value="F:transmembrane transporter activity"/>
    <property type="evidence" value="ECO:0007669"/>
    <property type="project" value="InterPro"/>
</dbReference>
<feature type="transmembrane region" description="Helical" evidence="5">
    <location>
        <begin position="438"/>
        <end position="460"/>
    </location>
</feature>
<feature type="transmembrane region" description="Helical" evidence="5">
    <location>
        <begin position="566"/>
        <end position="583"/>
    </location>
</feature>
<evidence type="ECO:0000259" key="6">
    <source>
        <dbReference type="PROSITE" id="PS50850"/>
    </source>
</evidence>
<dbReference type="InterPro" id="IPR036259">
    <property type="entry name" value="MFS_trans_sf"/>
</dbReference>
<dbReference type="PANTHER" id="PTHR24064">
    <property type="entry name" value="SOLUTE CARRIER FAMILY 22 MEMBER"/>
    <property type="match status" value="1"/>
</dbReference>
<feature type="transmembrane region" description="Helical" evidence="5">
    <location>
        <begin position="405"/>
        <end position="426"/>
    </location>
</feature>
<keyword evidence="4 5" id="KW-0472">Membrane</keyword>
<reference evidence="7 8" key="1">
    <citation type="submission" date="2024-04" db="EMBL/GenBank/DDBJ databases">
        <authorList>
            <consortium name="Genoscope - CEA"/>
            <person name="William W."/>
        </authorList>
    </citation>
    <scope>NUCLEOTIDE SEQUENCE [LARGE SCALE GENOMIC DNA]</scope>
</reference>
<dbReference type="SUPFAM" id="SSF103473">
    <property type="entry name" value="MFS general substrate transporter"/>
    <property type="match status" value="1"/>
</dbReference>
<dbReference type="GO" id="GO:0016020">
    <property type="term" value="C:membrane"/>
    <property type="evidence" value="ECO:0007669"/>
    <property type="project" value="UniProtKB-SubCell"/>
</dbReference>
<dbReference type="AlphaFoldDB" id="A0AAV2IMC3"/>
<keyword evidence="2 5" id="KW-0812">Transmembrane</keyword>
<name>A0AAV2IMC3_LYMST</name>
<keyword evidence="3 5" id="KW-1133">Transmembrane helix</keyword>
<feature type="transmembrane region" description="Helical" evidence="5">
    <location>
        <begin position="26"/>
        <end position="48"/>
    </location>
</feature>
<dbReference type="EMBL" id="CAXITT010001020">
    <property type="protein sequence ID" value="CAL1547600.1"/>
    <property type="molecule type" value="Genomic_DNA"/>
</dbReference>
<keyword evidence="8" id="KW-1185">Reference proteome</keyword>
<feature type="transmembrane region" description="Helical" evidence="5">
    <location>
        <begin position="168"/>
        <end position="192"/>
    </location>
</feature>
<dbReference type="Gene3D" id="1.20.1250.20">
    <property type="entry name" value="MFS general substrate transporter like domains"/>
    <property type="match status" value="1"/>
</dbReference>
<accession>A0AAV2IMC3</accession>
<comment type="caution">
    <text evidence="7">The sequence shown here is derived from an EMBL/GenBank/DDBJ whole genome shotgun (WGS) entry which is preliminary data.</text>
</comment>
<feature type="transmembrane region" description="Helical" evidence="5">
    <location>
        <begin position="229"/>
        <end position="246"/>
    </location>
</feature>
<dbReference type="Proteomes" id="UP001497497">
    <property type="component" value="Unassembled WGS sequence"/>
</dbReference>
<evidence type="ECO:0000256" key="5">
    <source>
        <dbReference type="SAM" id="Phobius"/>
    </source>
</evidence>
<evidence type="ECO:0000313" key="8">
    <source>
        <dbReference type="Proteomes" id="UP001497497"/>
    </source>
</evidence>
<evidence type="ECO:0000256" key="2">
    <source>
        <dbReference type="ARBA" id="ARBA00022692"/>
    </source>
</evidence>
<evidence type="ECO:0000256" key="3">
    <source>
        <dbReference type="ARBA" id="ARBA00022989"/>
    </source>
</evidence>
<feature type="transmembrane region" description="Helical" evidence="5">
    <location>
        <begin position="535"/>
        <end position="554"/>
    </location>
</feature>
<feature type="transmembrane region" description="Helical" evidence="5">
    <location>
        <begin position="198"/>
        <end position="217"/>
    </location>
</feature>
<sequence>MKDSDQGAEVDNVLTSLGWMGRYQKIQFVVAQAAVIACAFHGMSVVFIGQPVLHKCAHTLDLNVSVSGENFTLNDFTGNSTGGNFSVSYGPCSIDITNDSESVYSSKCTGYEYEDGRDKSFVSEWDLVCEGEALSDVSQTVLSLGQMLGAFFLTGLADKFGRKSTFMVYHFLLFSASFIIVFLPDFVSFVVLRFFTGAFEQGTGLVGVVLVIELFPAKKRAFAAQFGSYLWPCALLLLCLCAYVTREVSWRYTQLLLTASSAHLILQWWLVDESIRWLVAEKRYAAARKIIAHAAKVNKVDAKEVMGNMKELEPTMELLDPRSEHTVEEEYDDVSEPMVNGDQNDVDDNNNNTKGLGANNSTICNTTRATTDGALLGKEWTNGSCNKADEPADIRFSAFFKNRNILMITCVSCYTWFTDSVTYYGLLMTSSSLADDLYLGFFLSVLVELPAAVAFSGLINRIGRKRCVIVFHAMTGVCLLASVILSNAPFAGTYVPGKFWINLGLSLLGKFAVTVGFTTIYLYTPEMYPTVLRNTGFGISSVAARIGGMVAPYSRTFERHLPWGPGTVFAALCLLVPVLTVFLPETNGHELPQTLAEIDEWLVPKKKKPREMSRDT</sequence>